<keyword evidence="1" id="KW-1133">Transmembrane helix</keyword>
<proteinExistence type="predicted"/>
<dbReference type="EMBL" id="JAFEKC020000013">
    <property type="protein sequence ID" value="KAK0511264.1"/>
    <property type="molecule type" value="Genomic_DNA"/>
</dbReference>
<organism evidence="2 3">
    <name type="scientific">Cladonia borealis</name>
    <dbReference type="NCBI Taxonomy" id="184061"/>
    <lineage>
        <taxon>Eukaryota</taxon>
        <taxon>Fungi</taxon>
        <taxon>Dikarya</taxon>
        <taxon>Ascomycota</taxon>
        <taxon>Pezizomycotina</taxon>
        <taxon>Lecanoromycetes</taxon>
        <taxon>OSLEUM clade</taxon>
        <taxon>Lecanoromycetidae</taxon>
        <taxon>Lecanorales</taxon>
        <taxon>Lecanorineae</taxon>
        <taxon>Cladoniaceae</taxon>
        <taxon>Cladonia</taxon>
    </lineage>
</organism>
<protein>
    <recommendedName>
        <fullName evidence="4">Subtilisin-like serine protease</fullName>
    </recommendedName>
</protein>
<dbReference type="PANTHER" id="PTHR34414:SF1">
    <property type="entry name" value="SUBTILISIN-LIKE SERINE PROTEASE"/>
    <property type="match status" value="1"/>
</dbReference>
<reference evidence="2" key="1">
    <citation type="submission" date="2023-03" db="EMBL/GenBank/DDBJ databases">
        <title>Complete genome of Cladonia borealis.</title>
        <authorList>
            <person name="Park H."/>
        </authorList>
    </citation>
    <scope>NUCLEOTIDE SEQUENCE</scope>
    <source>
        <strain evidence="2">ANT050790</strain>
    </source>
</reference>
<evidence type="ECO:0008006" key="4">
    <source>
        <dbReference type="Google" id="ProtNLM"/>
    </source>
</evidence>
<keyword evidence="1" id="KW-0812">Transmembrane</keyword>
<sequence>MDFAPFLEAHQLDDTLELRVTPDGSHCNLVRAAGKGVDSLPGMPRVKLDQTSFARDMAKELLTTDLNVLQPWLWLVATQKSSHIAALHDQIVRGRNIIITEKPGLHCVWNEDRVFIKPMPRWLMSHAWWRFVKKSSEGLAPPGNCDWGAIYRAALGFTRSYYYLVIHESDFDLAQHHKLIPIDITFEAFHKFIEIFRDIQDTDVSLRYTFGDLRLSRLNWLAKSHLGRLHYLKVHRQYHTYFSRFYGPLLFIFGLFTVVLDAMQVTIGSTNGAVDQGGGWDSVTNICRWFSITTILVVLSIILLLLCMLSFRVLRELVFALKDMFRLKKRRGGADAREKVSLS</sequence>
<evidence type="ECO:0000313" key="2">
    <source>
        <dbReference type="EMBL" id="KAK0511264.1"/>
    </source>
</evidence>
<name>A0AA39R0B8_9LECA</name>
<keyword evidence="1" id="KW-0472">Membrane</keyword>
<dbReference type="PANTHER" id="PTHR34414">
    <property type="entry name" value="HET DOMAIN-CONTAINING PROTEIN-RELATED"/>
    <property type="match status" value="1"/>
</dbReference>
<comment type="caution">
    <text evidence="2">The sequence shown here is derived from an EMBL/GenBank/DDBJ whole genome shotgun (WGS) entry which is preliminary data.</text>
</comment>
<accession>A0AA39R0B8</accession>
<evidence type="ECO:0000256" key="1">
    <source>
        <dbReference type="SAM" id="Phobius"/>
    </source>
</evidence>
<evidence type="ECO:0000313" key="3">
    <source>
        <dbReference type="Proteomes" id="UP001166286"/>
    </source>
</evidence>
<feature type="transmembrane region" description="Helical" evidence="1">
    <location>
        <begin position="289"/>
        <end position="314"/>
    </location>
</feature>
<dbReference type="Pfam" id="PF20246">
    <property type="entry name" value="DUF6601"/>
    <property type="match status" value="1"/>
</dbReference>
<gene>
    <name evidence="2" type="ORF">JMJ35_005837</name>
</gene>
<dbReference type="Proteomes" id="UP001166286">
    <property type="component" value="Unassembled WGS sequence"/>
</dbReference>
<feature type="transmembrane region" description="Helical" evidence="1">
    <location>
        <begin position="245"/>
        <end position="269"/>
    </location>
</feature>
<dbReference type="AlphaFoldDB" id="A0AA39R0B8"/>
<keyword evidence="3" id="KW-1185">Reference proteome</keyword>
<dbReference type="InterPro" id="IPR046536">
    <property type="entry name" value="DUF6601"/>
</dbReference>